<name>N0B3R1_9HYPH</name>
<dbReference type="Pfam" id="PF00535">
    <property type="entry name" value="Glycos_transf_2"/>
    <property type="match status" value="1"/>
</dbReference>
<evidence type="ECO:0000313" key="2">
    <source>
        <dbReference type="EMBL" id="AGK58149.1"/>
    </source>
</evidence>
<dbReference type="SUPFAM" id="SSF53448">
    <property type="entry name" value="Nucleotide-diphospho-sugar transferases"/>
    <property type="match status" value="2"/>
</dbReference>
<dbReference type="CDD" id="cd04194">
    <property type="entry name" value="GT8_A4GalT_like"/>
    <property type="match status" value="1"/>
</dbReference>
<proteinExistence type="predicted"/>
<accession>N0B3R1</accession>
<dbReference type="STRING" id="670307.HYPDE_32378"/>
<dbReference type="Pfam" id="PF01501">
    <property type="entry name" value="Glyco_transf_8"/>
    <property type="match status" value="1"/>
</dbReference>
<dbReference type="EMBL" id="CP005587">
    <property type="protein sequence ID" value="AGK58149.1"/>
    <property type="molecule type" value="Genomic_DNA"/>
</dbReference>
<dbReference type="PANTHER" id="PTHR22916">
    <property type="entry name" value="GLYCOSYLTRANSFERASE"/>
    <property type="match status" value="1"/>
</dbReference>
<feature type="domain" description="Glycosyltransferase 2-like" evidence="1">
    <location>
        <begin position="285"/>
        <end position="414"/>
    </location>
</feature>
<keyword evidence="2" id="KW-0808">Transferase</keyword>
<dbReference type="InterPro" id="IPR001173">
    <property type="entry name" value="Glyco_trans_2-like"/>
</dbReference>
<dbReference type="Gene3D" id="3.90.550.10">
    <property type="entry name" value="Spore Coat Polysaccharide Biosynthesis Protein SpsA, Chain A"/>
    <property type="match status" value="2"/>
</dbReference>
<dbReference type="eggNOG" id="COG1442">
    <property type="taxonomic scope" value="Bacteria"/>
</dbReference>
<keyword evidence="3" id="KW-1185">Reference proteome</keyword>
<dbReference type="KEGG" id="hdt:HYPDE_32378"/>
<organism evidence="2 3">
    <name type="scientific">Hyphomicrobium denitrificans 1NES1</name>
    <dbReference type="NCBI Taxonomy" id="670307"/>
    <lineage>
        <taxon>Bacteria</taxon>
        <taxon>Pseudomonadati</taxon>
        <taxon>Pseudomonadota</taxon>
        <taxon>Alphaproteobacteria</taxon>
        <taxon>Hyphomicrobiales</taxon>
        <taxon>Hyphomicrobiaceae</taxon>
        <taxon>Hyphomicrobium</taxon>
    </lineage>
</organism>
<dbReference type="InterPro" id="IPR029044">
    <property type="entry name" value="Nucleotide-diphossugar_trans"/>
</dbReference>
<dbReference type="AlphaFoldDB" id="N0B3R1"/>
<dbReference type="CDD" id="cd00761">
    <property type="entry name" value="Glyco_tranf_GTA_type"/>
    <property type="match status" value="1"/>
</dbReference>
<evidence type="ECO:0000259" key="1">
    <source>
        <dbReference type="Pfam" id="PF00535"/>
    </source>
</evidence>
<dbReference type="HOGENOM" id="CLU_414349_0_0_5"/>
<dbReference type="PANTHER" id="PTHR22916:SF3">
    <property type="entry name" value="UDP-GLCNAC:BETAGAL BETA-1,3-N-ACETYLGLUCOSAMINYLTRANSFERASE-LIKE PROTEIN 1"/>
    <property type="match status" value="1"/>
</dbReference>
<dbReference type="GO" id="GO:0016758">
    <property type="term" value="F:hexosyltransferase activity"/>
    <property type="evidence" value="ECO:0007669"/>
    <property type="project" value="UniProtKB-ARBA"/>
</dbReference>
<dbReference type="eggNOG" id="COG1216">
    <property type="taxonomic scope" value="Bacteria"/>
</dbReference>
<sequence>MISDNNFVLPTSVTMTSLKKNKREGTNYSLTIIGDNISEENERLMSSMADASFGVQIIRPGRSFETLHKAKEGSFAAATPAALLKFALPELLPHHDRVLYLDGDLIVRDDLSDLFFSDIDGYVAGVISDSGQIYFKHEWVRRVGNYFNSGVMLLDLKEMRRSNVTELLIKAKKENCDGSLLDQNAFNIVFDGRVKYLSIKYNCLCCNLVRAKKKFSIADINNLFGTDYANLDEVLATSCIVHFSSKDKPWRYADVPLAEEWYRYYYESPWAKKNRPDASVAPAVSVIIPVYNIESYLPACLDDVLFQTLEDIEVICINDGSTDRSSAVLEAYSRRDKRLMVLQQENKGQSAARNAGIARARGKYIYFMDGDDLLDRNTLNALYESANSNDLDIIYFNGAAFFDTEELRNTYGHYSTYYPRKAEYPDILEGPSMLVQMVNKGDYKVSPCLQMISTEFLRKKNARFYEGIIHEDNLFSLQVILQARRVGHMNSTFFHRRVRPGSTMTKKKDAHGCLSYLINAVEMMKLADGARSDVLGAINRQISGMFYYAVNIFFTLSEKEVSGLKVPKESMEFHLIQVMKNSARAALDRLTAEQERQINDLVDSAEHHITQREYKRARRKLRDALRIKDDRRIRRRLAATNKFWIVRALSRSSPLNARAPNC</sequence>
<reference evidence="2 3" key="1">
    <citation type="journal article" date="2013" name="Genome Announc.">
        <title>Genome sequences for three denitrifying bacterial strains isolated from a uranium- and nitrate-contaminated subsurface environment.</title>
        <authorList>
            <person name="Venkatramanan R."/>
            <person name="Prakash O."/>
            <person name="Woyke T."/>
            <person name="Chain P."/>
            <person name="Goodwin L.A."/>
            <person name="Watson D."/>
            <person name="Brooks S."/>
            <person name="Kostka J.E."/>
            <person name="Green S.J."/>
        </authorList>
    </citation>
    <scope>NUCLEOTIDE SEQUENCE [LARGE SCALE GENOMIC DNA]</scope>
    <source>
        <strain evidence="2 3">1NES1</strain>
    </source>
</reference>
<gene>
    <name evidence="2" type="ORF">HYPDE_32378</name>
</gene>
<evidence type="ECO:0000313" key="3">
    <source>
        <dbReference type="Proteomes" id="UP000005952"/>
    </source>
</evidence>
<dbReference type="InterPro" id="IPR002495">
    <property type="entry name" value="Glyco_trans_8"/>
</dbReference>
<dbReference type="Proteomes" id="UP000005952">
    <property type="component" value="Chromosome"/>
</dbReference>
<protein>
    <submittedName>
        <fullName evidence="2">Glycosyl transferase family protein</fullName>
    </submittedName>
</protein>